<feature type="non-terminal residue" evidence="1">
    <location>
        <position position="1"/>
    </location>
</feature>
<feature type="non-terminal residue" evidence="1">
    <location>
        <position position="182"/>
    </location>
</feature>
<proteinExistence type="predicted"/>
<name>A0A4R0XRD9_9MOLU</name>
<sequence>FIGYELYVPSEQFKASFEESIGFEVRPMYGDEPMHIEAFDANLSSYEYDEKLKIANSATPDETINIFVVNDYYSLGGVTEYNKYLVDTILKAGYKKINWIYTMTNNKVAVKKVIDPRINQIFMPLARGRGLFSSIKNILTVKITLSNILKKNPAKKLILNPYFSYMVLSKKVAKKQKSIISI</sequence>
<organism evidence="1 2">
    <name type="scientific">Mycoplasma marinum</name>
    <dbReference type="NCBI Taxonomy" id="1937190"/>
    <lineage>
        <taxon>Bacteria</taxon>
        <taxon>Bacillati</taxon>
        <taxon>Mycoplasmatota</taxon>
        <taxon>Mollicutes</taxon>
        <taxon>Mycoplasmataceae</taxon>
        <taxon>Mycoplasma</taxon>
    </lineage>
</organism>
<protein>
    <submittedName>
        <fullName evidence="1">Uncharacterized protein</fullName>
    </submittedName>
</protein>
<dbReference type="AlphaFoldDB" id="A0A4R0XRD9"/>
<dbReference type="EMBL" id="PSZO01000121">
    <property type="protein sequence ID" value="TCG10237.1"/>
    <property type="molecule type" value="Genomic_DNA"/>
</dbReference>
<accession>A0A4R0XRD9</accession>
<dbReference type="RefSeq" id="WP_168388394.1">
    <property type="nucleotide sequence ID" value="NZ_PSZO01000121.1"/>
</dbReference>
<dbReference type="Proteomes" id="UP000294192">
    <property type="component" value="Unassembled WGS sequence"/>
</dbReference>
<evidence type="ECO:0000313" key="1">
    <source>
        <dbReference type="EMBL" id="TCG10237.1"/>
    </source>
</evidence>
<gene>
    <name evidence="1" type="ORF">C4B24_05125</name>
</gene>
<reference evidence="1 2" key="1">
    <citation type="submission" date="2018-02" db="EMBL/GenBank/DDBJ databases">
        <title>Mycoplasma marinum and Mycoplasma todarodis sp. nov., moderately halophilic and psychrotolerant mycoplasmas isolated from cephalopods.</title>
        <authorList>
            <person name="Viver T."/>
        </authorList>
    </citation>
    <scope>NUCLEOTIDE SEQUENCE [LARGE SCALE GENOMIC DNA]</scope>
    <source>
        <strain evidence="1 2">PE</strain>
    </source>
</reference>
<comment type="caution">
    <text evidence="1">The sequence shown here is derived from an EMBL/GenBank/DDBJ whole genome shotgun (WGS) entry which is preliminary data.</text>
</comment>
<keyword evidence="2" id="KW-1185">Reference proteome</keyword>
<evidence type="ECO:0000313" key="2">
    <source>
        <dbReference type="Proteomes" id="UP000294192"/>
    </source>
</evidence>